<evidence type="ECO:0000313" key="5">
    <source>
        <dbReference type="Proteomes" id="UP001203338"/>
    </source>
</evidence>
<accession>A0ABT0PF22</accession>
<evidence type="ECO:0000313" key="4">
    <source>
        <dbReference type="EMBL" id="MCL6269918.1"/>
    </source>
</evidence>
<feature type="region of interest" description="Disordered" evidence="1">
    <location>
        <begin position="51"/>
        <end position="74"/>
    </location>
</feature>
<dbReference type="SUPFAM" id="SSF110997">
    <property type="entry name" value="Sporulation related repeat"/>
    <property type="match status" value="1"/>
</dbReference>
<dbReference type="Gene3D" id="3.30.70.1070">
    <property type="entry name" value="Sporulation related repeat"/>
    <property type="match status" value="1"/>
</dbReference>
<keyword evidence="2" id="KW-1133">Transmembrane helix</keyword>
<keyword evidence="2" id="KW-0812">Transmembrane</keyword>
<dbReference type="PANTHER" id="PTHR38687">
    <property type="entry name" value="CELL DIVISION PROTEIN DEDD-RELATED"/>
    <property type="match status" value="1"/>
</dbReference>
<protein>
    <submittedName>
        <fullName evidence="4">SPOR domain-containing protein</fullName>
    </submittedName>
</protein>
<sequence length="221" mass="23809">MAGSRKKRTGARRKKTRAANRVPARLWLAAGVAISALIFGLNNLLPHLDEKPDVAAPSKKNVASSSQKPKNNEPVFDFYTLLPESEVLTPGEKSTPAKPKSVPKPKPVNQKSGSNASQVAKKEAPVPSKPAQNGPPVISASKGGELFLLQAGSFRSSQDAERLRVRLILSGYEAKIARVSVRGGEEWHRVQVGPYDTRSAVDKAKTTLASQGLDTMLLRQN</sequence>
<evidence type="ECO:0000256" key="2">
    <source>
        <dbReference type="SAM" id="Phobius"/>
    </source>
</evidence>
<dbReference type="RefSeq" id="WP_249699035.1">
    <property type="nucleotide sequence ID" value="NZ_JAMFLX010000009.1"/>
</dbReference>
<comment type="caution">
    <text evidence="4">The sequence shown here is derived from an EMBL/GenBank/DDBJ whole genome shotgun (WGS) entry which is preliminary data.</text>
</comment>
<keyword evidence="5" id="KW-1185">Reference proteome</keyword>
<organism evidence="4 5">
    <name type="scientific">Parendozoicomonas callyspongiae</name>
    <dbReference type="NCBI Taxonomy" id="2942213"/>
    <lineage>
        <taxon>Bacteria</taxon>
        <taxon>Pseudomonadati</taxon>
        <taxon>Pseudomonadota</taxon>
        <taxon>Gammaproteobacteria</taxon>
        <taxon>Oceanospirillales</taxon>
        <taxon>Endozoicomonadaceae</taxon>
        <taxon>Parendozoicomonas</taxon>
    </lineage>
</organism>
<feature type="compositionally biased region" description="Polar residues" evidence="1">
    <location>
        <begin position="109"/>
        <end position="118"/>
    </location>
</feature>
<feature type="region of interest" description="Disordered" evidence="1">
    <location>
        <begin position="88"/>
        <end position="138"/>
    </location>
</feature>
<reference evidence="4 5" key="1">
    <citation type="submission" date="2022-05" db="EMBL/GenBank/DDBJ databases">
        <authorList>
            <person name="Park J.-S."/>
        </authorList>
    </citation>
    <scope>NUCLEOTIDE SEQUENCE [LARGE SCALE GENOMIC DNA]</scope>
    <source>
        <strain evidence="4 5">2012CJ34-2</strain>
    </source>
</reference>
<dbReference type="InterPro" id="IPR007730">
    <property type="entry name" value="SPOR-like_dom"/>
</dbReference>
<name>A0ABT0PF22_9GAMM</name>
<dbReference type="InterPro" id="IPR052521">
    <property type="entry name" value="Cell_div_SPOR-domain"/>
</dbReference>
<dbReference type="InterPro" id="IPR036680">
    <property type="entry name" value="SPOR-like_sf"/>
</dbReference>
<dbReference type="Pfam" id="PF05036">
    <property type="entry name" value="SPOR"/>
    <property type="match status" value="1"/>
</dbReference>
<evidence type="ECO:0000256" key="1">
    <source>
        <dbReference type="SAM" id="MobiDB-lite"/>
    </source>
</evidence>
<dbReference type="Proteomes" id="UP001203338">
    <property type="component" value="Unassembled WGS sequence"/>
</dbReference>
<proteinExistence type="predicted"/>
<dbReference type="EMBL" id="JAMFLX010000009">
    <property type="protein sequence ID" value="MCL6269918.1"/>
    <property type="molecule type" value="Genomic_DNA"/>
</dbReference>
<feature type="transmembrane region" description="Helical" evidence="2">
    <location>
        <begin position="22"/>
        <end position="41"/>
    </location>
</feature>
<evidence type="ECO:0000259" key="3">
    <source>
        <dbReference type="PROSITE" id="PS51724"/>
    </source>
</evidence>
<feature type="domain" description="SPOR" evidence="3">
    <location>
        <begin position="141"/>
        <end position="220"/>
    </location>
</feature>
<gene>
    <name evidence="4" type="ORF">M3P05_08205</name>
</gene>
<keyword evidence="2" id="KW-0472">Membrane</keyword>
<dbReference type="PROSITE" id="PS51724">
    <property type="entry name" value="SPOR"/>
    <property type="match status" value="1"/>
</dbReference>